<accession>A0AAE1NRD5</accession>
<comment type="caution">
    <text evidence="1">The sequence shown here is derived from an EMBL/GenBank/DDBJ whole genome shotgun (WGS) entry which is preliminary data.</text>
</comment>
<dbReference type="EMBL" id="JAWZYT010004405">
    <property type="protein sequence ID" value="KAK4293952.1"/>
    <property type="molecule type" value="Genomic_DNA"/>
</dbReference>
<proteinExistence type="predicted"/>
<evidence type="ECO:0000313" key="2">
    <source>
        <dbReference type="Proteomes" id="UP001292094"/>
    </source>
</evidence>
<dbReference type="AlphaFoldDB" id="A0AAE1NRD5"/>
<keyword evidence="2" id="KW-1185">Reference proteome</keyword>
<gene>
    <name evidence="1" type="ORF">Pmani_033392</name>
</gene>
<sequence>MTISPLFHPGLTQASITSPLSHPSLTQASITSPLFHPDLTQASITSPLSHPGLTFLSYQPHPSIHPTFQHPSITLHTPPSLTNVQPSPCHPVLISPSRFSHPTLTSFIPLYYLLSPHAEFPSSSPQLISTLFLSHLQLRIPSLFHPSPPLPSPPLLISPPLPSSQYCLPIWTQ</sequence>
<reference evidence="1" key="1">
    <citation type="submission" date="2023-11" db="EMBL/GenBank/DDBJ databases">
        <title>Genome assemblies of two species of porcelain crab, Petrolisthes cinctipes and Petrolisthes manimaculis (Anomura: Porcellanidae).</title>
        <authorList>
            <person name="Angst P."/>
        </authorList>
    </citation>
    <scope>NUCLEOTIDE SEQUENCE</scope>
    <source>
        <strain evidence="1">PB745_02</strain>
        <tissue evidence="1">Gill</tissue>
    </source>
</reference>
<organism evidence="1 2">
    <name type="scientific">Petrolisthes manimaculis</name>
    <dbReference type="NCBI Taxonomy" id="1843537"/>
    <lineage>
        <taxon>Eukaryota</taxon>
        <taxon>Metazoa</taxon>
        <taxon>Ecdysozoa</taxon>
        <taxon>Arthropoda</taxon>
        <taxon>Crustacea</taxon>
        <taxon>Multicrustacea</taxon>
        <taxon>Malacostraca</taxon>
        <taxon>Eumalacostraca</taxon>
        <taxon>Eucarida</taxon>
        <taxon>Decapoda</taxon>
        <taxon>Pleocyemata</taxon>
        <taxon>Anomura</taxon>
        <taxon>Galatheoidea</taxon>
        <taxon>Porcellanidae</taxon>
        <taxon>Petrolisthes</taxon>
    </lineage>
</organism>
<protein>
    <submittedName>
        <fullName evidence="1">Uncharacterized protein</fullName>
    </submittedName>
</protein>
<name>A0AAE1NRD5_9EUCA</name>
<evidence type="ECO:0000313" key="1">
    <source>
        <dbReference type="EMBL" id="KAK4293952.1"/>
    </source>
</evidence>
<dbReference type="Proteomes" id="UP001292094">
    <property type="component" value="Unassembled WGS sequence"/>
</dbReference>